<comment type="caution">
    <text evidence="1">The sequence shown here is derived from an EMBL/GenBank/DDBJ whole genome shotgun (WGS) entry which is preliminary data.</text>
</comment>
<proteinExistence type="predicted"/>
<dbReference type="AlphaFoldDB" id="A0ABC8SKC4"/>
<gene>
    <name evidence="1" type="ORF">ILEXP_LOCUS26126</name>
</gene>
<dbReference type="Proteomes" id="UP001642360">
    <property type="component" value="Unassembled WGS sequence"/>
</dbReference>
<evidence type="ECO:0000313" key="2">
    <source>
        <dbReference type="Proteomes" id="UP001642360"/>
    </source>
</evidence>
<dbReference type="EMBL" id="CAUOFW020003025">
    <property type="protein sequence ID" value="CAK9157565.1"/>
    <property type="molecule type" value="Genomic_DNA"/>
</dbReference>
<sequence>MEAIQKPGMLPKHNTDAQSKVPHCKEYQCSLNASLTSTNPFLQNGWGSMMVFEVDCQVVGGSPVPHFFVPKQILEISTESGSSPLFILLLPTHYFGAKQTLLKQSWS</sequence>
<organism evidence="1 2">
    <name type="scientific">Ilex paraguariensis</name>
    <name type="common">yerba mate</name>
    <dbReference type="NCBI Taxonomy" id="185542"/>
    <lineage>
        <taxon>Eukaryota</taxon>
        <taxon>Viridiplantae</taxon>
        <taxon>Streptophyta</taxon>
        <taxon>Embryophyta</taxon>
        <taxon>Tracheophyta</taxon>
        <taxon>Spermatophyta</taxon>
        <taxon>Magnoliopsida</taxon>
        <taxon>eudicotyledons</taxon>
        <taxon>Gunneridae</taxon>
        <taxon>Pentapetalae</taxon>
        <taxon>asterids</taxon>
        <taxon>campanulids</taxon>
        <taxon>Aquifoliales</taxon>
        <taxon>Aquifoliaceae</taxon>
        <taxon>Ilex</taxon>
    </lineage>
</organism>
<evidence type="ECO:0000313" key="1">
    <source>
        <dbReference type="EMBL" id="CAK9157565.1"/>
    </source>
</evidence>
<protein>
    <submittedName>
        <fullName evidence="1">Uncharacterized protein</fullName>
    </submittedName>
</protein>
<keyword evidence="2" id="KW-1185">Reference proteome</keyword>
<accession>A0ABC8SKC4</accession>
<reference evidence="1 2" key="1">
    <citation type="submission" date="2024-02" db="EMBL/GenBank/DDBJ databases">
        <authorList>
            <person name="Vignale AGUSTIN F."/>
            <person name="Sosa J E."/>
            <person name="Modenutti C."/>
        </authorList>
    </citation>
    <scope>NUCLEOTIDE SEQUENCE [LARGE SCALE GENOMIC DNA]</scope>
</reference>
<name>A0ABC8SKC4_9AQUA</name>